<reference evidence="1" key="1">
    <citation type="journal article" date="2009" name="PLoS Genet.">
        <title>Sequencing, mapping, and analysis of 27,455 maize full-length cDNAs.</title>
        <authorList>
            <person name="Soderlund C."/>
            <person name="Descour A."/>
            <person name="Kudrna D."/>
            <person name="Bomhoff M."/>
            <person name="Boyd L."/>
            <person name="Currie J."/>
            <person name="Angelova A."/>
            <person name="Collura K."/>
            <person name="Wissotski M."/>
            <person name="Ashley E."/>
            <person name="Morrow D."/>
            <person name="Fernandes J."/>
            <person name="Walbot V."/>
            <person name="Yu Y."/>
        </authorList>
    </citation>
    <scope>NUCLEOTIDE SEQUENCE</scope>
    <source>
        <strain evidence="1">B73</strain>
    </source>
</reference>
<accession>C0PG84</accession>
<proteinExistence type="evidence at transcript level"/>
<dbReference type="EMBL" id="BT067303">
    <property type="protein sequence ID" value="ACN34200.1"/>
    <property type="molecule type" value="mRNA"/>
</dbReference>
<sequence length="128" mass="14805">MGISSTRSLFLLTGTIRYKMHSKHLHQPCERRFPWLHLAPWLAESMDESLVSELIELLPINQCGLGHIVRHHLCRYHLREELSRLLHPGILEQAMDQGVPCDSVRSYPLLAHAMQSRAHMASYLMPFL</sequence>
<evidence type="ECO:0000313" key="1">
    <source>
        <dbReference type="EMBL" id="ACN34200.1"/>
    </source>
</evidence>
<name>C0PG84_MAIZE</name>
<dbReference type="AlphaFoldDB" id="C0PG84"/>
<reference evidence="1" key="2">
    <citation type="submission" date="2012-06" db="EMBL/GenBank/DDBJ databases">
        <authorList>
            <person name="Yu Y."/>
            <person name="Currie J."/>
            <person name="Lomeli R."/>
            <person name="Angelova A."/>
            <person name="Collura K."/>
            <person name="Wissotski M."/>
            <person name="Campos D."/>
            <person name="Kudrna D."/>
            <person name="Golser W."/>
            <person name="Ashely E."/>
            <person name="Descour A."/>
            <person name="Fernandes J."/>
            <person name="Soderlund C."/>
            <person name="Walbot V."/>
        </authorList>
    </citation>
    <scope>NUCLEOTIDE SEQUENCE</scope>
    <source>
        <strain evidence="1">B73</strain>
    </source>
</reference>
<protein>
    <submittedName>
        <fullName evidence="1">Uncharacterized protein</fullName>
    </submittedName>
</protein>
<organism evidence="1">
    <name type="scientific">Zea mays</name>
    <name type="common">Maize</name>
    <dbReference type="NCBI Taxonomy" id="4577"/>
    <lineage>
        <taxon>Eukaryota</taxon>
        <taxon>Viridiplantae</taxon>
        <taxon>Streptophyta</taxon>
        <taxon>Embryophyta</taxon>
        <taxon>Tracheophyta</taxon>
        <taxon>Spermatophyta</taxon>
        <taxon>Magnoliopsida</taxon>
        <taxon>Liliopsida</taxon>
        <taxon>Poales</taxon>
        <taxon>Poaceae</taxon>
        <taxon>PACMAD clade</taxon>
        <taxon>Panicoideae</taxon>
        <taxon>Andropogonodae</taxon>
        <taxon>Andropogoneae</taxon>
        <taxon>Tripsacinae</taxon>
        <taxon>Zea</taxon>
    </lineage>
</organism>